<dbReference type="Gene3D" id="3.40.50.150">
    <property type="entry name" value="Vaccinia Virus protein VP39"/>
    <property type="match status" value="1"/>
</dbReference>
<evidence type="ECO:0000256" key="6">
    <source>
        <dbReference type="HAMAP-Rule" id="MF_00074"/>
    </source>
</evidence>
<keyword evidence="2 6" id="KW-0698">rRNA processing</keyword>
<comment type="function">
    <text evidence="6">Specifically methylates the N7 position of guanine in position 535 of 16S rRNA.</text>
</comment>
<evidence type="ECO:0000256" key="1">
    <source>
        <dbReference type="ARBA" id="ARBA00022490"/>
    </source>
</evidence>
<dbReference type="AlphaFoldDB" id="A0A2R6Y229"/>
<dbReference type="GO" id="GO:0070043">
    <property type="term" value="F:rRNA (guanine-N7-)-methyltransferase activity"/>
    <property type="evidence" value="ECO:0007669"/>
    <property type="project" value="UniProtKB-UniRule"/>
</dbReference>
<sequence length="237" mass="26849">MSLPFLNDFLSPYGLNVSEKKAEAFNRYMALLLVWSERMNLTAIREPRQIVIKHFFDSLTPALSPHFSPRGRLLDVGTGAGFPGVPLKIMFPSLELVLLDATKKRLMFLEAVIDALHLHDVELVHARAEDLAYDVRYREQFDQVTARAVASLPLLLEYTIPFVRIGGRAFLLKGPSVQTEFGDGQKIVSVLGAAFLSEERMFLPEEKAERRILWFSKQKMTPKRFPRKGLTKKGSSS</sequence>
<dbReference type="Proteomes" id="UP000244338">
    <property type="component" value="Unassembled WGS sequence"/>
</dbReference>
<evidence type="ECO:0000256" key="5">
    <source>
        <dbReference type="ARBA" id="ARBA00022691"/>
    </source>
</evidence>
<dbReference type="HAMAP" id="MF_00074">
    <property type="entry name" value="16SrRNA_methyltr_G"/>
    <property type="match status" value="1"/>
</dbReference>
<dbReference type="GO" id="GO:0005829">
    <property type="term" value="C:cytosol"/>
    <property type="evidence" value="ECO:0007669"/>
    <property type="project" value="TreeGrafter"/>
</dbReference>
<feature type="binding site" evidence="6">
    <location>
        <begin position="100"/>
        <end position="102"/>
    </location>
    <ligand>
        <name>S-adenosyl-L-methionine</name>
        <dbReference type="ChEBI" id="CHEBI:59789"/>
    </ligand>
</feature>
<evidence type="ECO:0000256" key="2">
    <source>
        <dbReference type="ARBA" id="ARBA00022552"/>
    </source>
</evidence>
<feature type="binding site" evidence="6">
    <location>
        <position position="147"/>
    </location>
    <ligand>
        <name>S-adenosyl-L-methionine</name>
        <dbReference type="ChEBI" id="CHEBI:59789"/>
    </ligand>
</feature>
<name>A0A2R6Y229_9BACL</name>
<feature type="binding site" evidence="6">
    <location>
        <position position="82"/>
    </location>
    <ligand>
        <name>S-adenosyl-L-methionine</name>
        <dbReference type="ChEBI" id="CHEBI:59789"/>
    </ligand>
</feature>
<dbReference type="SUPFAM" id="SSF53335">
    <property type="entry name" value="S-adenosyl-L-methionine-dependent methyltransferases"/>
    <property type="match status" value="1"/>
</dbReference>
<comment type="similarity">
    <text evidence="6">Belongs to the methyltransferase superfamily. RNA methyltransferase RsmG family.</text>
</comment>
<dbReference type="Pfam" id="PF02527">
    <property type="entry name" value="GidB"/>
    <property type="match status" value="1"/>
</dbReference>
<dbReference type="CDD" id="cd02440">
    <property type="entry name" value="AdoMet_MTases"/>
    <property type="match status" value="1"/>
</dbReference>
<proteinExistence type="inferred from homology"/>
<dbReference type="EMBL" id="PEBX01000021">
    <property type="protein sequence ID" value="PTQ56682.1"/>
    <property type="molecule type" value="Genomic_DNA"/>
</dbReference>
<comment type="subcellular location">
    <subcellularLocation>
        <location evidence="6">Cytoplasm</location>
    </subcellularLocation>
</comment>
<keyword evidence="1 6" id="KW-0963">Cytoplasm</keyword>
<keyword evidence="3 6" id="KW-0489">Methyltransferase</keyword>
<keyword evidence="5 6" id="KW-0949">S-adenosyl-L-methionine</keyword>
<dbReference type="EC" id="2.1.1.-" evidence="6"/>
<reference evidence="8" key="1">
    <citation type="journal article" date="2018" name="Sci. Rep.">
        <title>Lignite coal burning seam in the remote Altai Mountains harbors a hydrogen-driven thermophilic microbial community.</title>
        <authorList>
            <person name="Kadnikov V.V."/>
            <person name="Mardanov A.V."/>
            <person name="Ivasenko D.A."/>
            <person name="Antsiferov D.V."/>
            <person name="Beletsky A.V."/>
            <person name="Karnachuk O.V."/>
            <person name="Ravin N.V."/>
        </authorList>
    </citation>
    <scope>NUCLEOTIDE SEQUENCE [LARGE SCALE GENOMIC DNA]</scope>
</reference>
<keyword evidence="4 6" id="KW-0808">Transferase</keyword>
<gene>
    <name evidence="6" type="primary">rsmG</name>
    <name evidence="7" type="ORF">BSOLF_2733</name>
</gene>
<comment type="caution">
    <text evidence="7">The sequence shown here is derived from an EMBL/GenBank/DDBJ whole genome shotgun (WGS) entry which is preliminary data.</text>
</comment>
<dbReference type="NCBIfam" id="TIGR00138">
    <property type="entry name" value="rsmG_gidB"/>
    <property type="match status" value="1"/>
</dbReference>
<organism evidence="7 8">
    <name type="scientific">Candidatus Carbonibacillus altaicus</name>
    <dbReference type="NCBI Taxonomy" id="2163959"/>
    <lineage>
        <taxon>Bacteria</taxon>
        <taxon>Bacillati</taxon>
        <taxon>Bacillota</taxon>
        <taxon>Bacilli</taxon>
        <taxon>Bacillales</taxon>
        <taxon>Candidatus Carbonibacillus</taxon>
    </lineage>
</organism>
<evidence type="ECO:0000256" key="3">
    <source>
        <dbReference type="ARBA" id="ARBA00022603"/>
    </source>
</evidence>
<evidence type="ECO:0000313" key="8">
    <source>
        <dbReference type="Proteomes" id="UP000244338"/>
    </source>
</evidence>
<feature type="binding site" evidence="6">
    <location>
        <position position="77"/>
    </location>
    <ligand>
        <name>S-adenosyl-L-methionine</name>
        <dbReference type="ChEBI" id="CHEBI:59789"/>
    </ligand>
</feature>
<evidence type="ECO:0000313" key="7">
    <source>
        <dbReference type="EMBL" id="PTQ56682.1"/>
    </source>
</evidence>
<dbReference type="InterPro" id="IPR029063">
    <property type="entry name" value="SAM-dependent_MTases_sf"/>
</dbReference>
<dbReference type="FunFam" id="3.40.50.150:FF:000041">
    <property type="entry name" value="Ribosomal RNA small subunit methyltransferase G"/>
    <property type="match status" value="1"/>
</dbReference>
<dbReference type="InterPro" id="IPR003682">
    <property type="entry name" value="rRNA_ssu_MeTfrase_G"/>
</dbReference>
<accession>A0A2R6Y229</accession>
<dbReference type="PANTHER" id="PTHR31760:SF0">
    <property type="entry name" value="S-ADENOSYL-L-METHIONINE-DEPENDENT METHYLTRANSFERASES SUPERFAMILY PROTEIN"/>
    <property type="match status" value="1"/>
</dbReference>
<evidence type="ECO:0000256" key="4">
    <source>
        <dbReference type="ARBA" id="ARBA00022679"/>
    </source>
</evidence>
<dbReference type="PANTHER" id="PTHR31760">
    <property type="entry name" value="S-ADENOSYL-L-METHIONINE-DEPENDENT METHYLTRANSFERASES SUPERFAMILY PROTEIN"/>
    <property type="match status" value="1"/>
</dbReference>
<dbReference type="PIRSF" id="PIRSF003078">
    <property type="entry name" value="GidB"/>
    <property type="match status" value="1"/>
</dbReference>
<protein>
    <recommendedName>
        <fullName evidence="6">Ribosomal RNA small subunit methyltransferase G</fullName>
        <ecNumber evidence="6">2.1.1.-</ecNumber>
    </recommendedName>
    <alternativeName>
        <fullName evidence="6">16S rRNA 7-methylguanosine methyltransferase</fullName>
        <shortName evidence="6">16S rRNA m7G methyltransferase</shortName>
    </alternativeName>
</protein>
<feature type="binding site" evidence="6">
    <location>
        <begin position="128"/>
        <end position="129"/>
    </location>
    <ligand>
        <name>S-adenosyl-L-methionine</name>
        <dbReference type="ChEBI" id="CHEBI:59789"/>
    </ligand>
</feature>